<evidence type="ECO:0000313" key="2">
    <source>
        <dbReference type="EMBL" id="MDO3693390.1"/>
    </source>
</evidence>
<feature type="transmembrane region" description="Helical" evidence="1">
    <location>
        <begin position="140"/>
        <end position="167"/>
    </location>
</feature>
<reference evidence="2" key="1">
    <citation type="submission" date="2023-07" db="EMBL/GenBank/DDBJ databases">
        <title>Wenyingzhuangia sp. chi5 genome sequencing and assembly.</title>
        <authorList>
            <person name="Park S."/>
        </authorList>
    </citation>
    <scope>NUCLEOTIDE SEQUENCE</scope>
    <source>
        <strain evidence="2">Chi5</strain>
    </source>
</reference>
<feature type="transmembrane region" description="Helical" evidence="1">
    <location>
        <begin position="44"/>
        <end position="64"/>
    </location>
</feature>
<evidence type="ECO:0000313" key="3">
    <source>
        <dbReference type="Proteomes" id="UP001168642"/>
    </source>
</evidence>
<feature type="transmembrane region" description="Helical" evidence="1">
    <location>
        <begin position="76"/>
        <end position="102"/>
    </location>
</feature>
<keyword evidence="3" id="KW-1185">Reference proteome</keyword>
<protein>
    <submittedName>
        <fullName evidence="2">DUF4199 domain-containing protein</fullName>
    </submittedName>
</protein>
<dbReference type="Proteomes" id="UP001168642">
    <property type="component" value="Unassembled WGS sequence"/>
</dbReference>
<dbReference type="Pfam" id="PF13858">
    <property type="entry name" value="DUF4199"/>
    <property type="match status" value="1"/>
</dbReference>
<organism evidence="2 3">
    <name type="scientific">Wenyingzhuangia gilva</name>
    <dbReference type="NCBI Taxonomy" id="3057677"/>
    <lineage>
        <taxon>Bacteria</taxon>
        <taxon>Pseudomonadati</taxon>
        <taxon>Bacteroidota</taxon>
        <taxon>Flavobacteriia</taxon>
        <taxon>Flavobacteriales</taxon>
        <taxon>Flavobacteriaceae</taxon>
        <taxon>Wenyingzhuangia</taxon>
    </lineage>
</organism>
<keyword evidence="1" id="KW-1133">Transmembrane helix</keyword>
<accession>A0ABT8VN58</accession>
<dbReference type="RefSeq" id="WP_302882661.1">
    <property type="nucleotide sequence ID" value="NZ_JAUMIT010000001.1"/>
</dbReference>
<evidence type="ECO:0000256" key="1">
    <source>
        <dbReference type="SAM" id="Phobius"/>
    </source>
</evidence>
<feature type="transmembrane region" description="Helical" evidence="1">
    <location>
        <begin position="12"/>
        <end position="32"/>
    </location>
</feature>
<comment type="caution">
    <text evidence="2">The sequence shown here is derived from an EMBL/GenBank/DDBJ whole genome shotgun (WGS) entry which is preliminary data.</text>
</comment>
<keyword evidence="1" id="KW-0812">Transmembrane</keyword>
<proteinExistence type="predicted"/>
<keyword evidence="1" id="KW-0472">Membrane</keyword>
<gene>
    <name evidence="2" type="ORF">QVZ41_00825</name>
</gene>
<dbReference type="EMBL" id="JAUMIT010000001">
    <property type="protein sequence ID" value="MDO3693390.1"/>
    <property type="molecule type" value="Genomic_DNA"/>
</dbReference>
<dbReference type="InterPro" id="IPR025250">
    <property type="entry name" value="DUF4199"/>
</dbReference>
<name>A0ABT8VN58_9FLAO</name>
<sequence length="170" mass="19274">MKNYIKTNPILFISIIAGFAFCLNEHIPYLLYNKNPFLAGYTNIQLYIRFVIPIIFTALGIIVGQKQKKFIDFKSIIKVGLSIALIISLTYTLYMLLFIFSIEPNTLEEYKQGVITLNTNTPNMSVNEINQKAEDSKNNLIITGVLFTFASNLFIGFITAVVTAIFVRNK</sequence>